<feature type="region of interest" description="Disordered" evidence="1">
    <location>
        <begin position="15"/>
        <end position="60"/>
    </location>
</feature>
<evidence type="ECO:0000256" key="1">
    <source>
        <dbReference type="SAM" id="MobiDB-lite"/>
    </source>
</evidence>
<keyword evidence="3" id="KW-1185">Reference proteome</keyword>
<reference evidence="2 3" key="1">
    <citation type="submission" date="2019-07" db="EMBL/GenBank/DDBJ databases">
        <title>De Novo Assembly of kiwifruit Actinidia rufa.</title>
        <authorList>
            <person name="Sugita-Konishi S."/>
            <person name="Sato K."/>
            <person name="Mori E."/>
            <person name="Abe Y."/>
            <person name="Kisaki G."/>
            <person name="Hamano K."/>
            <person name="Suezawa K."/>
            <person name="Otani M."/>
            <person name="Fukuda T."/>
            <person name="Manabe T."/>
            <person name="Gomi K."/>
            <person name="Tabuchi M."/>
            <person name="Akimitsu K."/>
            <person name="Kataoka I."/>
        </authorList>
    </citation>
    <scope>NUCLEOTIDE SEQUENCE [LARGE SCALE GENOMIC DNA]</scope>
    <source>
        <strain evidence="3">cv. Fuchu</strain>
    </source>
</reference>
<accession>A0A7J0FBJ6</accession>
<evidence type="ECO:0000313" key="2">
    <source>
        <dbReference type="EMBL" id="GFY96104.1"/>
    </source>
</evidence>
<protein>
    <submittedName>
        <fullName evidence="2">Uncharacterized protein</fullName>
    </submittedName>
</protein>
<name>A0A7J0FBJ6_9ERIC</name>
<dbReference type="AlphaFoldDB" id="A0A7J0FBJ6"/>
<sequence length="196" mass="21892">MPSLKSTMHMAYPYYSPPPPPPSPPPPPPPQPSPPPPDMAYPYYSPPPPRTPSAPSCNLVIPPPPPPCNPVMTPPVPQPPSPHHPLLHPSLSHRLPLHHLSYHIKLLLQYHPTMYHHPHQKFIPHPSTGHHHTSSTICTTSTPNYILPNPTIFHRICAATTAFRWWQQSHDHPCSVRLAGRCLLPRVSPPRPFLCG</sequence>
<comment type="caution">
    <text evidence="2">The sequence shown here is derived from an EMBL/GenBank/DDBJ whole genome shotgun (WGS) entry which is preliminary data.</text>
</comment>
<dbReference type="Proteomes" id="UP000585474">
    <property type="component" value="Unassembled WGS sequence"/>
</dbReference>
<dbReference type="EMBL" id="BJWL01000011">
    <property type="protein sequence ID" value="GFY96104.1"/>
    <property type="molecule type" value="Genomic_DNA"/>
</dbReference>
<gene>
    <name evidence="2" type="ORF">Acr_11g0004100</name>
</gene>
<organism evidence="2 3">
    <name type="scientific">Actinidia rufa</name>
    <dbReference type="NCBI Taxonomy" id="165716"/>
    <lineage>
        <taxon>Eukaryota</taxon>
        <taxon>Viridiplantae</taxon>
        <taxon>Streptophyta</taxon>
        <taxon>Embryophyta</taxon>
        <taxon>Tracheophyta</taxon>
        <taxon>Spermatophyta</taxon>
        <taxon>Magnoliopsida</taxon>
        <taxon>eudicotyledons</taxon>
        <taxon>Gunneridae</taxon>
        <taxon>Pentapetalae</taxon>
        <taxon>asterids</taxon>
        <taxon>Ericales</taxon>
        <taxon>Actinidiaceae</taxon>
        <taxon>Actinidia</taxon>
    </lineage>
</organism>
<feature type="compositionally biased region" description="Pro residues" evidence="1">
    <location>
        <begin position="15"/>
        <end position="52"/>
    </location>
</feature>
<evidence type="ECO:0000313" key="3">
    <source>
        <dbReference type="Proteomes" id="UP000585474"/>
    </source>
</evidence>
<proteinExistence type="predicted"/>